<dbReference type="PROSITE" id="PS51257">
    <property type="entry name" value="PROKAR_LIPOPROTEIN"/>
    <property type="match status" value="1"/>
</dbReference>
<feature type="chain" id="PRO_5037690987" description="Lipocalin-like domain-containing protein" evidence="1">
    <location>
        <begin position="26"/>
        <end position="138"/>
    </location>
</feature>
<dbReference type="RefSeq" id="WP_022019618.1">
    <property type="nucleotide sequence ID" value="NZ_CALUIP010000004.1"/>
</dbReference>
<evidence type="ECO:0000256" key="1">
    <source>
        <dbReference type="SAM" id="SignalP"/>
    </source>
</evidence>
<evidence type="ECO:0000313" key="3">
    <source>
        <dbReference type="Proteomes" id="UP000717835"/>
    </source>
</evidence>
<feature type="signal peptide" evidence="1">
    <location>
        <begin position="1"/>
        <end position="25"/>
    </location>
</feature>
<comment type="caution">
    <text evidence="2">The sequence shown here is derived from an EMBL/GenBank/DDBJ whole genome shotgun (WGS) entry which is preliminary data.</text>
</comment>
<evidence type="ECO:0008006" key="4">
    <source>
        <dbReference type="Google" id="ProtNLM"/>
    </source>
</evidence>
<dbReference type="EMBL" id="DYVX01000022">
    <property type="protein sequence ID" value="HJF91294.1"/>
    <property type="molecule type" value="Genomic_DNA"/>
</dbReference>
<sequence>MKECKRYLPLFLCLLALLVAGSGCSIGESDYPEGGGATTWELCDHTWEANYSLDDGTLVNHQIIFYTGGQGEESLLYNYYGEVWEEYYTFYWRWANSLQNSIALSYPGGGTLYMDHVYIKLDLFSCLLDGMFVTFRGK</sequence>
<reference evidence="2" key="2">
    <citation type="submission" date="2021-09" db="EMBL/GenBank/DDBJ databases">
        <authorList>
            <person name="Gilroy R."/>
        </authorList>
    </citation>
    <scope>NUCLEOTIDE SEQUENCE</scope>
    <source>
        <strain evidence="2">CHK55-1828</strain>
    </source>
</reference>
<proteinExistence type="predicted"/>
<keyword evidence="1" id="KW-0732">Signal</keyword>
<organism evidence="2 3">
    <name type="scientific">Mediterranea massiliensis</name>
    <dbReference type="NCBI Taxonomy" id="1841865"/>
    <lineage>
        <taxon>Bacteria</taxon>
        <taxon>Pseudomonadati</taxon>
        <taxon>Bacteroidota</taxon>
        <taxon>Bacteroidia</taxon>
        <taxon>Bacteroidales</taxon>
        <taxon>Bacteroidaceae</taxon>
        <taxon>Mediterranea</taxon>
    </lineage>
</organism>
<name>A0A921HUH2_9BACT</name>
<evidence type="ECO:0000313" key="2">
    <source>
        <dbReference type="EMBL" id="HJF91294.1"/>
    </source>
</evidence>
<gene>
    <name evidence="2" type="ORF">K8W02_02770</name>
</gene>
<reference evidence="2" key="1">
    <citation type="journal article" date="2021" name="PeerJ">
        <title>Extensive microbial diversity within the chicken gut microbiome revealed by metagenomics and culture.</title>
        <authorList>
            <person name="Gilroy R."/>
            <person name="Ravi A."/>
            <person name="Getino M."/>
            <person name="Pursley I."/>
            <person name="Horton D.L."/>
            <person name="Alikhan N.F."/>
            <person name="Baker D."/>
            <person name="Gharbi K."/>
            <person name="Hall N."/>
            <person name="Watson M."/>
            <person name="Adriaenssens E.M."/>
            <person name="Foster-Nyarko E."/>
            <person name="Jarju S."/>
            <person name="Secka A."/>
            <person name="Antonio M."/>
            <person name="Oren A."/>
            <person name="Chaudhuri R.R."/>
            <person name="La Ragione R."/>
            <person name="Hildebrand F."/>
            <person name="Pallen M.J."/>
        </authorList>
    </citation>
    <scope>NUCLEOTIDE SEQUENCE</scope>
    <source>
        <strain evidence="2">CHK55-1828</strain>
    </source>
</reference>
<dbReference type="AlphaFoldDB" id="A0A921HUH2"/>
<protein>
    <recommendedName>
        <fullName evidence="4">Lipocalin-like domain-containing protein</fullName>
    </recommendedName>
</protein>
<accession>A0A921HUH2</accession>
<dbReference type="Proteomes" id="UP000717835">
    <property type="component" value="Unassembled WGS sequence"/>
</dbReference>